<sequence>MNTYNALDIARKIINRTDIDRGDSITNLKLQKLLYYLQGFWLAEYDTPLFDEPIEAWAYGPVVPSVYNLYKSYGKKAIDVNPSEEPIQLATAEEETLFDEVYNLYNQYSASALVRMTHNEMPWATSTTHGFGETISREKMRDFFRKELL</sequence>
<dbReference type="EMBL" id="BK032825">
    <property type="protein sequence ID" value="DAF62610.1"/>
    <property type="molecule type" value="Genomic_DNA"/>
</dbReference>
<evidence type="ECO:0000259" key="1">
    <source>
        <dbReference type="Pfam" id="PF13274"/>
    </source>
</evidence>
<evidence type="ECO:0000313" key="2">
    <source>
        <dbReference type="EMBL" id="DAF62610.1"/>
    </source>
</evidence>
<feature type="domain" description="Antitoxin SocA-like Panacea" evidence="1">
    <location>
        <begin position="30"/>
        <end position="123"/>
    </location>
</feature>
<proteinExistence type="predicted"/>
<reference evidence="2" key="1">
    <citation type="journal article" date="2021" name="Proc. Natl. Acad. Sci. U.S.A.">
        <title>A Catalog of Tens of Thousands of Viruses from Human Metagenomes Reveals Hidden Associations with Chronic Diseases.</title>
        <authorList>
            <person name="Tisza M.J."/>
            <person name="Buck C.B."/>
        </authorList>
    </citation>
    <scope>NUCLEOTIDE SEQUENCE</scope>
    <source>
        <strain evidence="2">CtTfn5</strain>
    </source>
</reference>
<accession>A0A8S5TIJ6</accession>
<organism evidence="2">
    <name type="scientific">Siphoviridae sp. ctTfn5</name>
    <dbReference type="NCBI Taxonomy" id="2827878"/>
    <lineage>
        <taxon>Viruses</taxon>
        <taxon>Duplodnaviria</taxon>
        <taxon>Heunggongvirae</taxon>
        <taxon>Uroviricota</taxon>
        <taxon>Caudoviricetes</taxon>
    </lineage>
</organism>
<protein>
    <recommendedName>
        <fullName evidence="1">Antitoxin SocA-like Panacea domain-containing protein</fullName>
    </recommendedName>
</protein>
<name>A0A8S5TIJ6_9CAUD</name>
<dbReference type="InterPro" id="IPR025272">
    <property type="entry name" value="SocA_Panacea"/>
</dbReference>
<dbReference type="Pfam" id="PF13274">
    <property type="entry name" value="SocA_Panacea"/>
    <property type="match status" value="1"/>
</dbReference>